<dbReference type="Gene3D" id="2.20.130.20">
    <property type="match status" value="1"/>
</dbReference>
<feature type="compositionally biased region" description="Pro residues" evidence="1">
    <location>
        <begin position="67"/>
        <end position="77"/>
    </location>
</feature>
<proteinExistence type="predicted"/>
<dbReference type="Proteomes" id="UP000011131">
    <property type="component" value="Chromosome"/>
</dbReference>
<dbReference type="PANTHER" id="PTHR40094:SF1">
    <property type="entry name" value="UBIQUITIN DOMAIN-CONTAINING PROTEIN"/>
    <property type="match status" value="1"/>
</dbReference>
<dbReference type="EMBL" id="CP004025">
    <property type="protein sequence ID" value="AGC42175.1"/>
    <property type="molecule type" value="Genomic_DNA"/>
</dbReference>
<dbReference type="InterPro" id="IPR001599">
    <property type="entry name" value="Macroglobln_a2"/>
</dbReference>
<organism evidence="3 4">
    <name type="scientific">Myxococcus stipitatus (strain DSM 14675 / JCM 12634 / Mx s8)</name>
    <dbReference type="NCBI Taxonomy" id="1278073"/>
    <lineage>
        <taxon>Bacteria</taxon>
        <taxon>Pseudomonadati</taxon>
        <taxon>Myxococcota</taxon>
        <taxon>Myxococcia</taxon>
        <taxon>Myxococcales</taxon>
        <taxon>Cystobacterineae</taxon>
        <taxon>Myxococcaceae</taxon>
        <taxon>Myxococcus</taxon>
    </lineage>
</organism>
<name>L7U2V7_MYXSD</name>
<evidence type="ECO:0000256" key="1">
    <source>
        <dbReference type="SAM" id="MobiDB-lite"/>
    </source>
</evidence>
<feature type="region of interest" description="Disordered" evidence="1">
    <location>
        <begin position="64"/>
        <end position="119"/>
    </location>
</feature>
<dbReference type="PANTHER" id="PTHR40094">
    <property type="entry name" value="ALPHA-2-MACROGLOBULIN HOMOLOG"/>
    <property type="match status" value="1"/>
</dbReference>
<dbReference type="InterPro" id="IPR051802">
    <property type="entry name" value="YfhM-like"/>
</dbReference>
<dbReference type="GO" id="GO:0004866">
    <property type="term" value="F:endopeptidase inhibitor activity"/>
    <property type="evidence" value="ECO:0007669"/>
    <property type="project" value="InterPro"/>
</dbReference>
<reference evidence="3 4" key="1">
    <citation type="journal article" date="2013" name="Genome Announc.">
        <title>Complete genome sequence of Myxococcus stipitatus strain DSM 14675, a fruiting myxobacterium.</title>
        <authorList>
            <person name="Huntley S."/>
            <person name="Kneip S."/>
            <person name="Treuner-Lange A."/>
            <person name="Sogaard-Andersen L."/>
        </authorList>
    </citation>
    <scope>NUCLEOTIDE SEQUENCE [LARGE SCALE GENOMIC DNA]</scope>
    <source>
        <strain evidence="4">DSM 14675 / JCM 12634 / Mx s8</strain>
    </source>
</reference>
<dbReference type="Pfam" id="PF00207">
    <property type="entry name" value="A2M"/>
    <property type="match status" value="1"/>
</dbReference>
<feature type="domain" description="Alpha-2-macroglobulin" evidence="2">
    <location>
        <begin position="125"/>
        <end position="215"/>
    </location>
</feature>
<accession>L7U2V7</accession>
<dbReference type="eggNOG" id="COG2373">
    <property type="taxonomic scope" value="Bacteria"/>
</dbReference>
<keyword evidence="4" id="KW-1185">Reference proteome</keyword>
<sequence length="808" mass="83322">MKRTVIAGAVCLVIGFGLAVFLTGNMRRAFGSSASALAGDAAFQMFSASDEEMQMAKLVLKERAEAPAPPPPPPPPAMGGVAPVVEGGLSADSLGSAEADDLSPSEEEEKPSSTGAPGRAWFPETFLFEPLVVTDASGLATLPVRVPDRLTRWRVLALAHSRSGAQSGAVTSFVGTLPTYVDPVLPAFLRAGDVARVPVQVVNTTDAVVEAPLKFEATGVVVEGALRTVRVPARGSVVEYVTVRASGPGPVAVRAALGASDRVERSLEVWPTGMPVVQTRGGTLAAPRTVSLSGPEDAQPGSERVRLQVYPGGLGVLRSELASAGGRTSSEDVAYALLLVGRMPELLTALGEPAAAAMVKSVLSKKEGRLTTPQSPEGRLVDGDAVRVLVAQSTQRALRLSRAPDVASAALLVEGALLHPDNPVLARLGERLAGVVAAAQRPDGTCQGGQGWSLQRLLVATADCAQAVVSAGGTPVGVRRSARFTTLASGALERNRAHVKDGYTAAALLASGLPKGALRDSLRAQVREALKTREDGSAYLPVEKGVVAANGEVPSEAEATALAVLGLEGDAKAPLADLGASLLAGYHPARGWGGGRANRVALRAVVTLFKAPLPSQVRVVLERDGQVVTEGTYDAQALREVRVLEASAAGSAGAHSWTVRAEPAVPGLGYSLALSAAVPWKSEGTDGGELVIRSPREARVGQPVEVAVQASTPAGLSVELRHSLPAGVQVVPSSLDALVSEGSVSSWTSEDGAVTLKLPPRGHAEPFQGTFRVIPTLAGTFQTGASSLWVENPPVRLSYVPPATWAVR</sequence>
<dbReference type="AlphaFoldDB" id="L7U2V7"/>
<evidence type="ECO:0000313" key="4">
    <source>
        <dbReference type="Proteomes" id="UP000011131"/>
    </source>
</evidence>
<protein>
    <recommendedName>
        <fullName evidence="2">Alpha-2-macroglobulin domain-containing protein</fullName>
    </recommendedName>
</protein>
<dbReference type="KEGG" id="msd:MYSTI_00826"/>
<feature type="compositionally biased region" description="Low complexity" evidence="1">
    <location>
        <begin position="78"/>
        <end position="88"/>
    </location>
</feature>
<evidence type="ECO:0000313" key="3">
    <source>
        <dbReference type="EMBL" id="AGC42175.1"/>
    </source>
</evidence>
<dbReference type="RefSeq" id="WP_015346438.1">
    <property type="nucleotide sequence ID" value="NC_020126.1"/>
</dbReference>
<evidence type="ECO:0000259" key="2">
    <source>
        <dbReference type="SMART" id="SM01360"/>
    </source>
</evidence>
<dbReference type="HOGENOM" id="CLU_357793_0_0_7"/>
<gene>
    <name evidence="3" type="ordered locus">MYSTI_00826</name>
</gene>
<dbReference type="PATRIC" id="fig|1278073.3.peg.861"/>
<dbReference type="SMART" id="SM01360">
    <property type="entry name" value="A2M"/>
    <property type="match status" value="1"/>
</dbReference>
<dbReference type="STRING" id="1278073.MYSTI_00826"/>
<feature type="compositionally biased region" description="Acidic residues" evidence="1">
    <location>
        <begin position="98"/>
        <end position="109"/>
    </location>
</feature>